<protein>
    <submittedName>
        <fullName evidence="3">Unannotated protein</fullName>
    </submittedName>
</protein>
<organism evidence="3">
    <name type="scientific">freshwater metagenome</name>
    <dbReference type="NCBI Taxonomy" id="449393"/>
    <lineage>
        <taxon>unclassified sequences</taxon>
        <taxon>metagenomes</taxon>
        <taxon>ecological metagenomes</taxon>
    </lineage>
</organism>
<dbReference type="PANTHER" id="PTHR35176">
    <property type="entry name" value="HEME OXYGENASE HI_0854-RELATED"/>
    <property type="match status" value="1"/>
</dbReference>
<dbReference type="Gene3D" id="2.30.110.10">
    <property type="entry name" value="Electron Transport, Fmn-binding Protein, Chain A"/>
    <property type="match status" value="1"/>
</dbReference>
<evidence type="ECO:0000259" key="2">
    <source>
        <dbReference type="Pfam" id="PF01243"/>
    </source>
</evidence>
<dbReference type="SUPFAM" id="SSF50475">
    <property type="entry name" value="FMN-binding split barrel"/>
    <property type="match status" value="1"/>
</dbReference>
<dbReference type="AlphaFoldDB" id="A0A6J7GJM7"/>
<dbReference type="Pfam" id="PF01243">
    <property type="entry name" value="PNPOx_N"/>
    <property type="match status" value="1"/>
</dbReference>
<evidence type="ECO:0000313" key="3">
    <source>
        <dbReference type="EMBL" id="CAB4907294.1"/>
    </source>
</evidence>
<dbReference type="GO" id="GO:0016627">
    <property type="term" value="F:oxidoreductase activity, acting on the CH-CH group of donors"/>
    <property type="evidence" value="ECO:0007669"/>
    <property type="project" value="TreeGrafter"/>
</dbReference>
<accession>A0A6J7GJM7</accession>
<sequence length="161" mass="18651">MSEIREQKRSRAIAMSSDERDRYLKDERVCRVASVGSDGNPHVTPLWFIWDGQYLWLNSIVKSQRWVDLVGHPHVAVVIDGGREFFELHGVEIEGVVMVMGEVPRQSLLNAELAPIELEFARKYSKSDEFYVDGRHGWLRITPTKISSWDFRKNEALRPPQ</sequence>
<dbReference type="GO" id="GO:0005829">
    <property type="term" value="C:cytosol"/>
    <property type="evidence" value="ECO:0007669"/>
    <property type="project" value="TreeGrafter"/>
</dbReference>
<dbReference type="InterPro" id="IPR011576">
    <property type="entry name" value="Pyridox_Oxase_N"/>
</dbReference>
<keyword evidence="1" id="KW-0560">Oxidoreductase</keyword>
<evidence type="ECO:0000256" key="1">
    <source>
        <dbReference type="ARBA" id="ARBA00023002"/>
    </source>
</evidence>
<name>A0A6J7GJM7_9ZZZZ</name>
<dbReference type="EMBL" id="CAFBMC010000088">
    <property type="protein sequence ID" value="CAB4907294.1"/>
    <property type="molecule type" value="Genomic_DNA"/>
</dbReference>
<dbReference type="InterPro" id="IPR012349">
    <property type="entry name" value="Split_barrel_FMN-bd"/>
</dbReference>
<reference evidence="3" key="1">
    <citation type="submission" date="2020-05" db="EMBL/GenBank/DDBJ databases">
        <authorList>
            <person name="Chiriac C."/>
            <person name="Salcher M."/>
            <person name="Ghai R."/>
            <person name="Kavagutti S V."/>
        </authorList>
    </citation>
    <scope>NUCLEOTIDE SEQUENCE</scope>
</reference>
<dbReference type="PANTHER" id="PTHR35176:SF6">
    <property type="entry name" value="HEME OXYGENASE HI_0854-RELATED"/>
    <property type="match status" value="1"/>
</dbReference>
<proteinExistence type="predicted"/>
<feature type="domain" description="Pyridoxamine 5'-phosphate oxidase N-terminal" evidence="2">
    <location>
        <begin position="18"/>
        <end position="149"/>
    </location>
</feature>
<dbReference type="GO" id="GO:0070967">
    <property type="term" value="F:coenzyme F420 binding"/>
    <property type="evidence" value="ECO:0007669"/>
    <property type="project" value="TreeGrafter"/>
</dbReference>
<dbReference type="InterPro" id="IPR052019">
    <property type="entry name" value="F420H2_bilvrd_red/Heme_oxyg"/>
</dbReference>
<gene>
    <name evidence="3" type="ORF">UFOPK3495_01348</name>
</gene>